<gene>
    <name evidence="1" type="ORF">FYJ29_06045</name>
</gene>
<dbReference type="EMBL" id="VULT01000007">
    <property type="protein sequence ID" value="MSS17323.1"/>
    <property type="molecule type" value="Genomic_DNA"/>
</dbReference>
<organism evidence="1 2">
    <name type="scientific">Sodaliphilus pleomorphus</name>
    <dbReference type="NCBI Taxonomy" id="2606626"/>
    <lineage>
        <taxon>Bacteria</taxon>
        <taxon>Pseudomonadati</taxon>
        <taxon>Bacteroidota</taxon>
        <taxon>Bacteroidia</taxon>
        <taxon>Bacteroidales</taxon>
        <taxon>Muribaculaceae</taxon>
        <taxon>Sodaliphilus</taxon>
    </lineage>
</organism>
<evidence type="ECO:0000313" key="1">
    <source>
        <dbReference type="EMBL" id="MSS17323.1"/>
    </source>
</evidence>
<comment type="caution">
    <text evidence="1">The sequence shown here is derived from an EMBL/GenBank/DDBJ whole genome shotgun (WGS) entry which is preliminary data.</text>
</comment>
<protein>
    <submittedName>
        <fullName evidence="1">DUF4270 domain-containing protein</fullName>
    </submittedName>
</protein>
<dbReference type="Pfam" id="PF14092">
    <property type="entry name" value="DUF4270"/>
    <property type="match status" value="1"/>
</dbReference>
<name>A0A6L5XDF4_9BACT</name>
<keyword evidence="2" id="KW-1185">Reference proteome</keyword>
<dbReference type="AlphaFoldDB" id="A0A6L5XDF4"/>
<proteinExistence type="predicted"/>
<dbReference type="Proteomes" id="UP000483362">
    <property type="component" value="Unassembled WGS sequence"/>
</dbReference>
<sequence>MPTSISTNRCKNIYSHTHVLTHTLHISFMNKSIYLILALLMVAGLVSCTDENIGPSITDTRSTIYEDSSFTITGTTVANTRLQARTSTQLVGKLHNPGYGTLTSDVVCQLMPSNTIDTTGVLSIDSCRLTLCITTSNSSAFTGDSLAPMRMNVYALNKQLPSPIYSDFDPTGYYSPGDLLGSTVYSPKSAELQSSYSSSTYTTYYWKEVHVKLPQSFAQSMYELYKSNREAFSDPDKFAAHYPGLYITNSYGNGRVMNYYATDIDVYYHQHVQLTDSTDTVYAAQRQSYVASTPEVVNNNNIKLEPDPKVKEMVAAGQAVVMGPAGYEVNVKFPIQEIIDKYRENTRNSLSLINTLELTIPVEKISNTYDVEPPAYLLMVKKGKKDAFFDGDSLTNDKDSFYAKYDKSTGTYVFSGMRKYLLNIIDNENGVASDDDINLTITPIDVSTYTTSNSSYYYYGGTKTTVTKIAPSVSQPCLGKLRLDKAKIKVVYTKQSAE</sequence>
<evidence type="ECO:0000313" key="2">
    <source>
        <dbReference type="Proteomes" id="UP000483362"/>
    </source>
</evidence>
<accession>A0A6L5XDF4</accession>
<reference evidence="1 2" key="1">
    <citation type="submission" date="2019-08" db="EMBL/GenBank/DDBJ databases">
        <title>In-depth cultivation of the pig gut microbiome towards novel bacterial diversity and tailored functional studies.</title>
        <authorList>
            <person name="Wylensek D."/>
            <person name="Hitch T.C.A."/>
            <person name="Clavel T."/>
        </authorList>
    </citation>
    <scope>NUCLEOTIDE SEQUENCE [LARGE SCALE GENOMIC DNA]</scope>
    <source>
        <strain evidence="1 2">Oil-RF-744-WCA-WT-10</strain>
    </source>
</reference>
<dbReference type="InterPro" id="IPR025366">
    <property type="entry name" value="DUF4270"/>
</dbReference>